<keyword evidence="3" id="KW-1185">Reference proteome</keyword>
<gene>
    <name evidence="2" type="ORF">BJ970_000605</name>
</gene>
<proteinExistence type="predicted"/>
<evidence type="ECO:0000313" key="2">
    <source>
        <dbReference type="EMBL" id="MBB5153071.1"/>
    </source>
</evidence>
<protein>
    <submittedName>
        <fullName evidence="2">Uncharacterized protein</fullName>
    </submittedName>
</protein>
<accession>A0A840Q0M3</accession>
<dbReference type="Proteomes" id="UP000584374">
    <property type="component" value="Unassembled WGS sequence"/>
</dbReference>
<sequence length="93" mass="9156">MTSGAVLGRVGNGRPEGADFVFVRDWSLVGCRVQLPAAVVCAVLSAVVAFLVGVSLWVPGPPASPGSAPADGIVTAATPTELGSAAGRVLVGQ</sequence>
<dbReference type="EMBL" id="JACHIW010000001">
    <property type="protein sequence ID" value="MBB5153071.1"/>
    <property type="molecule type" value="Genomic_DNA"/>
</dbReference>
<dbReference type="AlphaFoldDB" id="A0A840Q0M3"/>
<reference evidence="2 3" key="1">
    <citation type="submission" date="2020-08" db="EMBL/GenBank/DDBJ databases">
        <title>Sequencing the genomes of 1000 actinobacteria strains.</title>
        <authorList>
            <person name="Klenk H.-P."/>
        </authorList>
    </citation>
    <scope>NUCLEOTIDE SEQUENCE [LARGE SCALE GENOMIC DNA]</scope>
    <source>
        <strain evidence="2 3">DSM 45584</strain>
    </source>
</reference>
<keyword evidence="1" id="KW-0472">Membrane</keyword>
<organism evidence="2 3">
    <name type="scientific">Saccharopolyspora phatthalungensis</name>
    <dbReference type="NCBI Taxonomy" id="664693"/>
    <lineage>
        <taxon>Bacteria</taxon>
        <taxon>Bacillati</taxon>
        <taxon>Actinomycetota</taxon>
        <taxon>Actinomycetes</taxon>
        <taxon>Pseudonocardiales</taxon>
        <taxon>Pseudonocardiaceae</taxon>
        <taxon>Saccharopolyspora</taxon>
    </lineage>
</organism>
<keyword evidence="1" id="KW-0812">Transmembrane</keyword>
<name>A0A840Q0M3_9PSEU</name>
<comment type="caution">
    <text evidence="2">The sequence shown here is derived from an EMBL/GenBank/DDBJ whole genome shotgun (WGS) entry which is preliminary data.</text>
</comment>
<evidence type="ECO:0000313" key="3">
    <source>
        <dbReference type="Proteomes" id="UP000584374"/>
    </source>
</evidence>
<feature type="transmembrane region" description="Helical" evidence="1">
    <location>
        <begin position="35"/>
        <end position="58"/>
    </location>
</feature>
<evidence type="ECO:0000256" key="1">
    <source>
        <dbReference type="SAM" id="Phobius"/>
    </source>
</evidence>
<keyword evidence="1" id="KW-1133">Transmembrane helix</keyword>